<dbReference type="Pfam" id="PF00202">
    <property type="entry name" value="Aminotran_3"/>
    <property type="match status" value="1"/>
</dbReference>
<evidence type="ECO:0000256" key="6">
    <source>
        <dbReference type="RuleBase" id="RU003560"/>
    </source>
</evidence>
<gene>
    <name evidence="7" type="ORF">ADINL_0263</name>
</gene>
<organism evidence="7 8">
    <name type="scientific">Nitrincola lacisaponensis</name>
    <dbReference type="NCBI Taxonomy" id="267850"/>
    <lineage>
        <taxon>Bacteria</taxon>
        <taxon>Pseudomonadati</taxon>
        <taxon>Pseudomonadota</taxon>
        <taxon>Gammaproteobacteria</taxon>
        <taxon>Oceanospirillales</taxon>
        <taxon>Oceanospirillaceae</taxon>
        <taxon>Nitrincola</taxon>
    </lineage>
</organism>
<dbReference type="EC" id="2.6.1.19" evidence="7"/>
<keyword evidence="8" id="KW-1185">Reference proteome</keyword>
<accession>A0A063Y7T5</accession>
<dbReference type="RefSeq" id="WP_036542934.1">
    <property type="nucleotide sequence ID" value="NZ_JMSZ01000007.1"/>
</dbReference>
<dbReference type="EMBL" id="JMSZ01000007">
    <property type="protein sequence ID" value="KDE41190.1"/>
    <property type="molecule type" value="Genomic_DNA"/>
</dbReference>
<dbReference type="InterPro" id="IPR050103">
    <property type="entry name" value="Class-III_PLP-dep_AT"/>
</dbReference>
<dbReference type="CDD" id="cd00610">
    <property type="entry name" value="OAT_like"/>
    <property type="match status" value="1"/>
</dbReference>
<dbReference type="GO" id="GO:0034386">
    <property type="term" value="F:4-aminobutyrate:2-oxoglutarate transaminase activity"/>
    <property type="evidence" value="ECO:0007669"/>
    <property type="project" value="UniProtKB-EC"/>
</dbReference>
<dbReference type="InterPro" id="IPR049704">
    <property type="entry name" value="Aminotrans_3_PPA_site"/>
</dbReference>
<dbReference type="NCBIfam" id="NF005985">
    <property type="entry name" value="PRK08088.1"/>
    <property type="match status" value="1"/>
</dbReference>
<comment type="similarity">
    <text evidence="2 6">Belongs to the class-III pyridoxal-phosphate-dependent aminotransferase family.</text>
</comment>
<dbReference type="PATRIC" id="fig|267850.7.peg.259"/>
<dbReference type="OrthoDB" id="9801052at2"/>
<evidence type="ECO:0000256" key="5">
    <source>
        <dbReference type="ARBA" id="ARBA00022898"/>
    </source>
</evidence>
<dbReference type="AlphaFoldDB" id="A0A063Y7T5"/>
<keyword evidence="3 7" id="KW-0032">Aminotransferase</keyword>
<evidence type="ECO:0000256" key="2">
    <source>
        <dbReference type="ARBA" id="ARBA00008954"/>
    </source>
</evidence>
<dbReference type="GO" id="GO:0030170">
    <property type="term" value="F:pyridoxal phosphate binding"/>
    <property type="evidence" value="ECO:0007669"/>
    <property type="project" value="InterPro"/>
</dbReference>
<dbReference type="PIRSF" id="PIRSF000521">
    <property type="entry name" value="Transaminase_4ab_Lys_Orn"/>
    <property type="match status" value="1"/>
</dbReference>
<evidence type="ECO:0000256" key="4">
    <source>
        <dbReference type="ARBA" id="ARBA00022679"/>
    </source>
</evidence>
<dbReference type="SUPFAM" id="SSF53383">
    <property type="entry name" value="PLP-dependent transferases"/>
    <property type="match status" value="1"/>
</dbReference>
<dbReference type="InterPro" id="IPR015424">
    <property type="entry name" value="PyrdxlP-dep_Trfase"/>
</dbReference>
<dbReference type="InterPro" id="IPR015422">
    <property type="entry name" value="PyrdxlP-dep_Trfase_small"/>
</dbReference>
<keyword evidence="5 6" id="KW-0663">Pyridoxal phosphate</keyword>
<dbReference type="GO" id="GO:0042802">
    <property type="term" value="F:identical protein binding"/>
    <property type="evidence" value="ECO:0007669"/>
    <property type="project" value="TreeGrafter"/>
</dbReference>
<dbReference type="InterPro" id="IPR004632">
    <property type="entry name" value="4NH2But_aminotransferase_bac"/>
</dbReference>
<dbReference type="Proteomes" id="UP000027318">
    <property type="component" value="Unassembled WGS sequence"/>
</dbReference>
<name>A0A063Y7T5_9GAMM</name>
<dbReference type="InterPro" id="IPR005814">
    <property type="entry name" value="Aminotrans_3"/>
</dbReference>
<dbReference type="NCBIfam" id="TIGR00700">
    <property type="entry name" value="GABAtrnsam"/>
    <property type="match status" value="1"/>
</dbReference>
<dbReference type="PROSITE" id="PS00600">
    <property type="entry name" value="AA_TRANSFER_CLASS_3"/>
    <property type="match status" value="1"/>
</dbReference>
<dbReference type="FunFam" id="3.40.640.10:FF:000013">
    <property type="entry name" value="4-aminobutyrate aminotransferase"/>
    <property type="match status" value="1"/>
</dbReference>
<dbReference type="Gene3D" id="3.90.1150.10">
    <property type="entry name" value="Aspartate Aminotransferase, domain 1"/>
    <property type="match status" value="1"/>
</dbReference>
<evidence type="ECO:0000313" key="7">
    <source>
        <dbReference type="EMBL" id="KDE41190.1"/>
    </source>
</evidence>
<dbReference type="PANTHER" id="PTHR11986:SF58">
    <property type="entry name" value="LEUCINE_METHIONINE RACEMASE"/>
    <property type="match status" value="1"/>
</dbReference>
<evidence type="ECO:0000313" key="8">
    <source>
        <dbReference type="Proteomes" id="UP000027318"/>
    </source>
</evidence>
<reference evidence="7 8" key="1">
    <citation type="journal article" date="2005" name="Int. J. Syst. Evol. Microbiol.">
        <title>Nitrincola lacisaponensis gen. nov., sp. nov., a novel alkaliphilic bacterium isolated from an alkaline, saline lake.</title>
        <authorList>
            <person name="Dimitriu P.A."/>
            <person name="Shukla S.K."/>
            <person name="Conradt J."/>
            <person name="Marquez M.C."/>
            <person name="Ventosa A."/>
            <person name="Maglia A."/>
            <person name="Peyton B.M."/>
            <person name="Pinkart H.C."/>
            <person name="Mormile M.R."/>
        </authorList>
    </citation>
    <scope>NUCLEOTIDE SEQUENCE [LARGE SCALE GENOMIC DNA]</scope>
    <source>
        <strain evidence="7 8">4CA</strain>
    </source>
</reference>
<keyword evidence="4 7" id="KW-0808">Transferase</keyword>
<dbReference type="STRING" id="267850.ADINL_0263"/>
<dbReference type="Gene3D" id="3.40.640.10">
    <property type="entry name" value="Type I PLP-dependent aspartate aminotransferase-like (Major domain)"/>
    <property type="match status" value="1"/>
</dbReference>
<dbReference type="InterPro" id="IPR015421">
    <property type="entry name" value="PyrdxlP-dep_Trfase_major"/>
</dbReference>
<evidence type="ECO:0000256" key="3">
    <source>
        <dbReference type="ARBA" id="ARBA00022576"/>
    </source>
</evidence>
<sequence length="424" mass="44579">MSKTNAGMIERKTQAVARGVGLAHPHFIDSARNATLTDVEGREFIDFAGGIAVLNTGHLHPTVKQAVAEQLEKLSHTCFMVLGYEPYVEVCEKINALAFGPSAKKSALFTTGAEAVENAIKVARAHTGRTGVIAFGAGYHGRTMATLALTGKIAPYSSGMGLMPGDVYRALYPCELHGISTADALASIERIFKFDAEACNIAAIILEPVQGEGGFYVAPKDFMEALRALCDKHGILLIADEVQTGAGRTGTFFAMEQTGVEPDITTFAKSIAGGFPLSGIVGKADIMDSIAPGGLGGTYGGSPIACAAALGVLQVFEQENLLQRANDVGAKLTQHLKALSEKHQVIADVRGLGAMIAMELIDSNGLPQPELTAKVVAKARDKGLILISCGLYGNVVRILVPLTVPDAQLQQGLDIISECFDELA</sequence>
<dbReference type="PANTHER" id="PTHR11986">
    <property type="entry name" value="AMINOTRANSFERASE CLASS III"/>
    <property type="match status" value="1"/>
</dbReference>
<proteinExistence type="inferred from homology"/>
<comment type="caution">
    <text evidence="7">The sequence shown here is derived from an EMBL/GenBank/DDBJ whole genome shotgun (WGS) entry which is preliminary data.</text>
</comment>
<evidence type="ECO:0000256" key="1">
    <source>
        <dbReference type="ARBA" id="ARBA00001933"/>
    </source>
</evidence>
<dbReference type="GO" id="GO:0009448">
    <property type="term" value="P:gamma-aminobutyric acid metabolic process"/>
    <property type="evidence" value="ECO:0007669"/>
    <property type="project" value="InterPro"/>
</dbReference>
<comment type="cofactor">
    <cofactor evidence="1">
        <name>pyridoxal 5'-phosphate</name>
        <dbReference type="ChEBI" id="CHEBI:597326"/>
    </cofactor>
</comment>
<protein>
    <submittedName>
        <fullName evidence="7">Gamma-aminobutyrate:alpha-ketoglutarate aminotransferase</fullName>
        <ecNumber evidence="7">2.6.1.19</ecNumber>
    </submittedName>
</protein>